<dbReference type="PROSITE" id="PS00409">
    <property type="entry name" value="PROKAR_NTER_METHYL"/>
    <property type="match status" value="1"/>
</dbReference>
<name>A0ABS8JJU0_9GAMM</name>
<comment type="caution">
    <text evidence="13">The sequence shown here is derived from an EMBL/GenBank/DDBJ whole genome shotgun (WGS) entry which is preliminary data.</text>
</comment>
<evidence type="ECO:0000256" key="10">
    <source>
        <dbReference type="ARBA" id="ARBA00030775"/>
    </source>
</evidence>
<protein>
    <recommendedName>
        <fullName evidence="2">Type II secretion system protein H</fullName>
    </recommendedName>
    <alternativeName>
        <fullName evidence="10">General secretion pathway protein H</fullName>
    </alternativeName>
</protein>
<evidence type="ECO:0000256" key="2">
    <source>
        <dbReference type="ARBA" id="ARBA00021549"/>
    </source>
</evidence>
<dbReference type="InterPro" id="IPR045584">
    <property type="entry name" value="Pilin-like"/>
</dbReference>
<keyword evidence="8 11" id="KW-0472">Membrane</keyword>
<gene>
    <name evidence="13" type="ORF">LK996_12370</name>
</gene>
<evidence type="ECO:0000259" key="12">
    <source>
        <dbReference type="Pfam" id="PF12019"/>
    </source>
</evidence>
<keyword evidence="3" id="KW-1003">Cell membrane</keyword>
<dbReference type="SUPFAM" id="SSF54523">
    <property type="entry name" value="Pili subunits"/>
    <property type="match status" value="1"/>
</dbReference>
<dbReference type="RefSeq" id="WP_230527666.1">
    <property type="nucleotide sequence ID" value="NZ_JAJGAK010000003.1"/>
</dbReference>
<proteinExistence type="inferred from homology"/>
<evidence type="ECO:0000256" key="8">
    <source>
        <dbReference type="ARBA" id="ARBA00023136"/>
    </source>
</evidence>
<sequence>MPARSYKPAKASSGFTLLELMVTIVVFVILAALAVPGLSTYLEKSRLRGAADSVVNQLAQARQAAVKYDRNVSLKTTGSGATWCLGAREAGDPAEAMQAGAASTCDCAATPTECVVDKDKQLVVKSDDYRGVTLSSAAGDLAFDGRLGIRSDASVGNANASSFDLTSQSGAYVLTVNISPLGQATVCTKTGNILGYPQC</sequence>
<evidence type="ECO:0000313" key="13">
    <source>
        <dbReference type="EMBL" id="MCC8363866.1"/>
    </source>
</evidence>
<feature type="transmembrane region" description="Helical" evidence="11">
    <location>
        <begin position="20"/>
        <end position="42"/>
    </location>
</feature>
<evidence type="ECO:0000256" key="3">
    <source>
        <dbReference type="ARBA" id="ARBA00022475"/>
    </source>
</evidence>
<dbReference type="NCBIfam" id="TIGR02532">
    <property type="entry name" value="IV_pilin_GFxxxE"/>
    <property type="match status" value="1"/>
</dbReference>
<keyword evidence="6 11" id="KW-0812">Transmembrane</keyword>
<organism evidence="13 14">
    <name type="scientific">Noviluteimonas lactosilytica</name>
    <dbReference type="NCBI Taxonomy" id="2888523"/>
    <lineage>
        <taxon>Bacteria</taxon>
        <taxon>Pseudomonadati</taxon>
        <taxon>Pseudomonadota</taxon>
        <taxon>Gammaproteobacteria</taxon>
        <taxon>Lysobacterales</taxon>
        <taxon>Lysobacteraceae</taxon>
        <taxon>Noviluteimonas</taxon>
    </lineage>
</organism>
<comment type="similarity">
    <text evidence="9">Belongs to the GSP H family.</text>
</comment>
<feature type="domain" description="General secretion pathway GspH" evidence="12">
    <location>
        <begin position="50"/>
        <end position="182"/>
    </location>
</feature>
<keyword evidence="7 11" id="KW-1133">Transmembrane helix</keyword>
<dbReference type="Gene3D" id="3.30.700.10">
    <property type="entry name" value="Glycoprotein, Type 4 Pilin"/>
    <property type="match status" value="1"/>
</dbReference>
<dbReference type="Proteomes" id="UP001165293">
    <property type="component" value="Unassembled WGS sequence"/>
</dbReference>
<dbReference type="Pfam" id="PF12019">
    <property type="entry name" value="GspH"/>
    <property type="match status" value="1"/>
</dbReference>
<evidence type="ECO:0000256" key="9">
    <source>
        <dbReference type="ARBA" id="ARBA00025772"/>
    </source>
</evidence>
<dbReference type="EMBL" id="JAJGAK010000003">
    <property type="protein sequence ID" value="MCC8363866.1"/>
    <property type="molecule type" value="Genomic_DNA"/>
</dbReference>
<evidence type="ECO:0000313" key="14">
    <source>
        <dbReference type="Proteomes" id="UP001165293"/>
    </source>
</evidence>
<keyword evidence="14" id="KW-1185">Reference proteome</keyword>
<evidence type="ECO:0000256" key="6">
    <source>
        <dbReference type="ARBA" id="ARBA00022692"/>
    </source>
</evidence>
<dbReference type="InterPro" id="IPR012902">
    <property type="entry name" value="N_methyl_site"/>
</dbReference>
<evidence type="ECO:0000256" key="1">
    <source>
        <dbReference type="ARBA" id="ARBA00004377"/>
    </source>
</evidence>
<keyword evidence="5" id="KW-0997">Cell inner membrane</keyword>
<dbReference type="InterPro" id="IPR022346">
    <property type="entry name" value="T2SS_GspH"/>
</dbReference>
<keyword evidence="4" id="KW-0488">Methylation</keyword>
<evidence type="ECO:0000256" key="7">
    <source>
        <dbReference type="ARBA" id="ARBA00022989"/>
    </source>
</evidence>
<evidence type="ECO:0000256" key="11">
    <source>
        <dbReference type="SAM" id="Phobius"/>
    </source>
</evidence>
<evidence type="ECO:0000256" key="4">
    <source>
        <dbReference type="ARBA" id="ARBA00022481"/>
    </source>
</evidence>
<comment type="subcellular location">
    <subcellularLocation>
        <location evidence="1">Cell inner membrane</location>
        <topology evidence="1">Single-pass membrane protein</topology>
    </subcellularLocation>
</comment>
<reference evidence="13" key="1">
    <citation type="submission" date="2021-10" db="EMBL/GenBank/DDBJ databases">
        <authorList>
            <person name="Lyu M."/>
            <person name="Wang X."/>
            <person name="Meng X."/>
            <person name="Xu K."/>
        </authorList>
    </citation>
    <scope>NUCLEOTIDE SEQUENCE</scope>
    <source>
        <strain evidence="13">A6</strain>
    </source>
</reference>
<accession>A0ABS8JJU0</accession>
<evidence type="ECO:0000256" key="5">
    <source>
        <dbReference type="ARBA" id="ARBA00022519"/>
    </source>
</evidence>
<dbReference type="Pfam" id="PF07963">
    <property type="entry name" value="N_methyl"/>
    <property type="match status" value="1"/>
</dbReference>